<dbReference type="GO" id="GO:0004519">
    <property type="term" value="F:endonuclease activity"/>
    <property type="evidence" value="ECO:0007669"/>
    <property type="project" value="InterPro"/>
</dbReference>
<dbReference type="STRING" id="1332080.ATN00_03565"/>
<evidence type="ECO:0000313" key="9">
    <source>
        <dbReference type="EMBL" id="ALR19522.1"/>
    </source>
</evidence>
<dbReference type="PANTHER" id="PTHR43250">
    <property type="entry name" value="EXODEOXYRIBONUCLEASE III"/>
    <property type="match status" value="1"/>
</dbReference>
<dbReference type="InterPro" id="IPR005135">
    <property type="entry name" value="Endo/exonuclease/phosphatase"/>
</dbReference>
<feature type="binding site" evidence="6">
    <location>
        <position position="255"/>
    </location>
    <ligand>
        <name>Mg(2+)</name>
        <dbReference type="ChEBI" id="CHEBI:18420"/>
        <label>1</label>
    </ligand>
</feature>
<feature type="site" description="Interaction with DNA substrate" evidence="7">
    <location>
        <position position="256"/>
    </location>
</feature>
<dbReference type="GO" id="GO:0046872">
    <property type="term" value="F:metal ion binding"/>
    <property type="evidence" value="ECO:0007669"/>
    <property type="project" value="UniProtKB-KW"/>
</dbReference>
<feature type="site" description="Transition state stabilizer" evidence="7">
    <location>
        <position position="154"/>
    </location>
</feature>
<dbReference type="GO" id="GO:0008311">
    <property type="term" value="F:double-stranded DNA 3'-5' DNA exonuclease activity"/>
    <property type="evidence" value="ECO:0007669"/>
    <property type="project" value="InterPro"/>
</dbReference>
<evidence type="ECO:0000256" key="6">
    <source>
        <dbReference type="PIRSR" id="PIRSR604808-2"/>
    </source>
</evidence>
<dbReference type="EMBL" id="CP013264">
    <property type="protein sequence ID" value="ALR19522.1"/>
    <property type="molecule type" value="Genomic_DNA"/>
</dbReference>
<evidence type="ECO:0000313" key="10">
    <source>
        <dbReference type="Proteomes" id="UP000056968"/>
    </source>
</evidence>
<dbReference type="InterPro" id="IPR020847">
    <property type="entry name" value="AP_endonuclease_F1_BS"/>
</dbReference>
<feature type="binding site" evidence="6">
    <location>
        <position position="38"/>
    </location>
    <ligand>
        <name>Mg(2+)</name>
        <dbReference type="ChEBI" id="CHEBI:18420"/>
        <label>1</label>
    </ligand>
</feature>
<dbReference type="PROSITE" id="PS00726">
    <property type="entry name" value="AP_NUCLEASE_F1_1"/>
    <property type="match status" value="1"/>
</dbReference>
<protein>
    <submittedName>
        <fullName evidence="9">Exodeoxyribonuclease III</fullName>
    </submittedName>
</protein>
<gene>
    <name evidence="9" type="ORF">ATN00_03565</name>
</gene>
<evidence type="ECO:0000256" key="7">
    <source>
        <dbReference type="PIRSR" id="PIRSR604808-3"/>
    </source>
</evidence>
<evidence type="ECO:0000256" key="4">
    <source>
        <dbReference type="ARBA" id="ARBA00022842"/>
    </source>
</evidence>
<feature type="binding site" evidence="6">
    <location>
        <position position="152"/>
    </location>
    <ligand>
        <name>Mg(2+)</name>
        <dbReference type="ChEBI" id="CHEBI:18420"/>
        <label>1</label>
    </ligand>
</feature>
<dbReference type="OrthoDB" id="9803914at2"/>
<keyword evidence="6" id="KW-0464">Manganese</keyword>
<keyword evidence="10" id="KW-1185">Reference proteome</keyword>
<dbReference type="InterPro" id="IPR037493">
    <property type="entry name" value="ExoIII-like"/>
</dbReference>
<evidence type="ECO:0000259" key="8">
    <source>
        <dbReference type="Pfam" id="PF03372"/>
    </source>
</evidence>
<comment type="similarity">
    <text evidence="1">Belongs to the DNA repair enzymes AP/ExoA family.</text>
</comment>
<evidence type="ECO:0000256" key="1">
    <source>
        <dbReference type="ARBA" id="ARBA00007092"/>
    </source>
</evidence>
<dbReference type="InterPro" id="IPR036691">
    <property type="entry name" value="Endo/exonu/phosph_ase_sf"/>
</dbReference>
<organism evidence="9 10">
    <name type="scientific">Sphingobium baderi</name>
    <dbReference type="NCBI Taxonomy" id="1332080"/>
    <lineage>
        <taxon>Bacteria</taxon>
        <taxon>Pseudomonadati</taxon>
        <taxon>Pseudomonadota</taxon>
        <taxon>Alphaproteobacteria</taxon>
        <taxon>Sphingomonadales</taxon>
        <taxon>Sphingomonadaceae</taxon>
        <taxon>Sphingobium</taxon>
    </lineage>
</organism>
<feature type="active site" description="Proton acceptor" evidence="5">
    <location>
        <position position="256"/>
    </location>
</feature>
<sequence length="265" mass="30504">MSQTLSIASWNINSVRARLDIVERFLTEESPDVLCLQETKVVNDIFPAGLFRQLGYNHQVLNGQRMHHGVAILSKVPIREDDRLDWQANGEARHVGVRLENGVRIENVYVPAGGDVPDREINPKFGQKLDFLERMIEWSGALDKQPTILTGDFNIAPMECDVWSHKQLLNVVSHTPIECEILARLQASNDWIDIGRKFFPAPERLYTWWSYRARDWAASDRGRRLDHMWMTADVAQQAVSHRVVEPIRGWTRPSDHVPIITEFAF</sequence>
<dbReference type="AlphaFoldDB" id="A0A0S3EVX1"/>
<dbReference type="PANTHER" id="PTHR43250:SF2">
    <property type="entry name" value="EXODEOXYRIBONUCLEASE III"/>
    <property type="match status" value="1"/>
</dbReference>
<feature type="active site" description="Proton donor/acceptor" evidence="5">
    <location>
        <position position="152"/>
    </location>
</feature>
<dbReference type="RefSeq" id="WP_062062234.1">
    <property type="nucleotide sequence ID" value="NZ_CP013264.1"/>
</dbReference>
<keyword evidence="3" id="KW-0378">Hydrolase</keyword>
<accession>A0A0S3EVX1</accession>
<feature type="site" description="Important for catalytic activity" evidence="7">
    <location>
        <position position="226"/>
    </location>
</feature>
<feature type="binding site" evidence="6">
    <location>
        <position position="256"/>
    </location>
    <ligand>
        <name>Mg(2+)</name>
        <dbReference type="ChEBI" id="CHEBI:18420"/>
        <label>1</label>
    </ligand>
</feature>
<feature type="domain" description="Endonuclease/exonuclease/phosphatase" evidence="8">
    <location>
        <begin position="8"/>
        <end position="256"/>
    </location>
</feature>
<dbReference type="GO" id="GO:0006281">
    <property type="term" value="P:DNA repair"/>
    <property type="evidence" value="ECO:0007669"/>
    <property type="project" value="InterPro"/>
</dbReference>
<keyword evidence="2 6" id="KW-0479">Metal-binding</keyword>
<evidence type="ECO:0000256" key="2">
    <source>
        <dbReference type="ARBA" id="ARBA00022723"/>
    </source>
</evidence>
<dbReference type="NCBIfam" id="TIGR00633">
    <property type="entry name" value="xth"/>
    <property type="match status" value="1"/>
</dbReference>
<keyword evidence="4 6" id="KW-0460">Magnesium</keyword>
<evidence type="ECO:0000256" key="3">
    <source>
        <dbReference type="ARBA" id="ARBA00022801"/>
    </source>
</evidence>
<comment type="cofactor">
    <cofactor evidence="6">
        <name>Mg(2+)</name>
        <dbReference type="ChEBI" id="CHEBI:18420"/>
    </cofactor>
    <cofactor evidence="6">
        <name>Mn(2+)</name>
        <dbReference type="ChEBI" id="CHEBI:29035"/>
    </cofactor>
    <text evidence="6">Probably binds two magnesium or manganese ions per subunit.</text>
</comment>
<proteinExistence type="inferred from homology"/>
<feature type="active site" evidence="5">
    <location>
        <position position="109"/>
    </location>
</feature>
<dbReference type="Gene3D" id="3.60.10.10">
    <property type="entry name" value="Endonuclease/exonuclease/phosphatase"/>
    <property type="match status" value="1"/>
</dbReference>
<reference evidence="9 10" key="1">
    <citation type="submission" date="2015-11" db="EMBL/GenBank/DDBJ databases">
        <title>A Two-component Flavoprotein Monooxygenase System MeaXY Responsible for para-Hydroxylation of 2-Methyl-6-ethylaniline and 2,6-Diethylaniline in Sphingobium baderi DE-13.</title>
        <authorList>
            <person name="Cheng M."/>
            <person name="Meng Q."/>
            <person name="Yang Y."/>
            <person name="Chu C."/>
            <person name="Yan X."/>
            <person name="He J."/>
            <person name="Li S."/>
        </authorList>
    </citation>
    <scope>NUCLEOTIDE SEQUENCE [LARGE SCALE GENOMIC DNA]</scope>
    <source>
        <strain evidence="9 10">DE-13</strain>
    </source>
</reference>
<dbReference type="CDD" id="cd09086">
    <property type="entry name" value="ExoIII-like_AP-endo"/>
    <property type="match status" value="1"/>
</dbReference>
<dbReference type="Pfam" id="PF03372">
    <property type="entry name" value="Exo_endo_phos"/>
    <property type="match status" value="1"/>
</dbReference>
<dbReference type="SUPFAM" id="SSF56219">
    <property type="entry name" value="DNase I-like"/>
    <property type="match status" value="1"/>
</dbReference>
<dbReference type="InterPro" id="IPR004808">
    <property type="entry name" value="AP_endonuc_1"/>
</dbReference>
<dbReference type="KEGG" id="sbd:ATN00_03565"/>
<dbReference type="Proteomes" id="UP000056968">
    <property type="component" value="Chromosome"/>
</dbReference>
<feature type="binding site" evidence="6">
    <location>
        <position position="154"/>
    </location>
    <ligand>
        <name>Mg(2+)</name>
        <dbReference type="ChEBI" id="CHEBI:18420"/>
        <label>1</label>
    </ligand>
</feature>
<evidence type="ECO:0000256" key="5">
    <source>
        <dbReference type="PIRSR" id="PIRSR604808-1"/>
    </source>
</evidence>
<feature type="binding site" evidence="6">
    <location>
        <position position="11"/>
    </location>
    <ligand>
        <name>Mg(2+)</name>
        <dbReference type="ChEBI" id="CHEBI:18420"/>
        <label>1</label>
    </ligand>
</feature>
<dbReference type="GO" id="GO:0003677">
    <property type="term" value="F:DNA binding"/>
    <property type="evidence" value="ECO:0007669"/>
    <property type="project" value="InterPro"/>
</dbReference>
<dbReference type="PROSITE" id="PS51435">
    <property type="entry name" value="AP_NUCLEASE_F1_4"/>
    <property type="match status" value="1"/>
</dbReference>
<name>A0A0S3EVX1_9SPHN</name>